<sequence>MTPVEDLEIIELSAADRDLIPSIAKTVCRAFNNDPLIRWLRPHGDDWAQLGESTMKFQCRRIQRSLLRGRVFVTRPKRGVKPASPPRSSPQTADRAAAGQAPIAAVGIMYPGHKGDAPKALAQLRFFLVEFFDPAPDTGGDMERVGIMIKNHDRIEATAKKLAGGRPTRYIEVVAVDPTYQGKKLGGRMLQYMLEADGAAEGGNPVYLECTQSSNVGFYERYGFEVVEESELSGGPSQGAKTGEDSVKLWVMMKRR</sequence>
<dbReference type="InterPro" id="IPR016181">
    <property type="entry name" value="Acyl_CoA_acyltransferase"/>
</dbReference>
<dbReference type="InterPro" id="IPR052523">
    <property type="entry name" value="Trichothecene_AcTrans"/>
</dbReference>
<dbReference type="SUPFAM" id="SSF55729">
    <property type="entry name" value="Acyl-CoA N-acyltransferases (Nat)"/>
    <property type="match status" value="1"/>
</dbReference>
<evidence type="ECO:0000313" key="3">
    <source>
        <dbReference type="EMBL" id="KAL1842639.1"/>
    </source>
</evidence>
<feature type="region of interest" description="Disordered" evidence="1">
    <location>
        <begin position="77"/>
        <end position="97"/>
    </location>
</feature>
<dbReference type="PANTHER" id="PTHR42791:SF1">
    <property type="entry name" value="N-ACETYLTRANSFERASE DOMAIN-CONTAINING PROTEIN"/>
    <property type="match status" value="1"/>
</dbReference>
<dbReference type="EMBL" id="JAZHXJ010001927">
    <property type="protein sequence ID" value="KAL1842639.1"/>
    <property type="molecule type" value="Genomic_DNA"/>
</dbReference>
<dbReference type="Proteomes" id="UP001586593">
    <property type="component" value="Unassembled WGS sequence"/>
</dbReference>
<keyword evidence="4" id="KW-1185">Reference proteome</keyword>
<gene>
    <name evidence="3" type="ORF">VTK73DRAFT_3072</name>
</gene>
<evidence type="ECO:0000256" key="1">
    <source>
        <dbReference type="SAM" id="MobiDB-lite"/>
    </source>
</evidence>
<dbReference type="Gene3D" id="3.40.630.30">
    <property type="match status" value="1"/>
</dbReference>
<name>A0ABR3VL53_9PEZI</name>
<dbReference type="Pfam" id="PF13508">
    <property type="entry name" value="Acetyltransf_7"/>
    <property type="match status" value="1"/>
</dbReference>
<dbReference type="CDD" id="cd04301">
    <property type="entry name" value="NAT_SF"/>
    <property type="match status" value="1"/>
</dbReference>
<protein>
    <recommendedName>
        <fullName evidence="2">N-acetyltransferase domain-containing protein</fullName>
    </recommendedName>
</protein>
<reference evidence="3 4" key="1">
    <citation type="journal article" date="2024" name="Commun. Biol.">
        <title>Comparative genomic analysis of thermophilic fungi reveals convergent evolutionary adaptations and gene losses.</title>
        <authorList>
            <person name="Steindorff A.S."/>
            <person name="Aguilar-Pontes M.V."/>
            <person name="Robinson A.J."/>
            <person name="Andreopoulos B."/>
            <person name="LaButti K."/>
            <person name="Kuo A."/>
            <person name="Mondo S."/>
            <person name="Riley R."/>
            <person name="Otillar R."/>
            <person name="Haridas S."/>
            <person name="Lipzen A."/>
            <person name="Grimwood J."/>
            <person name="Schmutz J."/>
            <person name="Clum A."/>
            <person name="Reid I.D."/>
            <person name="Moisan M.C."/>
            <person name="Butler G."/>
            <person name="Nguyen T.T.M."/>
            <person name="Dewar K."/>
            <person name="Conant G."/>
            <person name="Drula E."/>
            <person name="Henrissat B."/>
            <person name="Hansel C."/>
            <person name="Singer S."/>
            <person name="Hutchinson M.I."/>
            <person name="de Vries R.P."/>
            <person name="Natvig D.O."/>
            <person name="Powell A.J."/>
            <person name="Tsang A."/>
            <person name="Grigoriev I.V."/>
        </authorList>
    </citation>
    <scope>NUCLEOTIDE SEQUENCE [LARGE SCALE GENOMIC DNA]</scope>
    <source>
        <strain evidence="3 4">ATCC 24622</strain>
    </source>
</reference>
<dbReference type="InterPro" id="IPR000182">
    <property type="entry name" value="GNAT_dom"/>
</dbReference>
<comment type="caution">
    <text evidence="3">The sequence shown here is derived from an EMBL/GenBank/DDBJ whole genome shotgun (WGS) entry which is preliminary data.</text>
</comment>
<evidence type="ECO:0000259" key="2">
    <source>
        <dbReference type="PROSITE" id="PS51186"/>
    </source>
</evidence>
<dbReference type="PANTHER" id="PTHR42791">
    <property type="entry name" value="GNAT FAMILY ACETYLTRANSFERASE"/>
    <property type="match status" value="1"/>
</dbReference>
<evidence type="ECO:0000313" key="4">
    <source>
        <dbReference type="Proteomes" id="UP001586593"/>
    </source>
</evidence>
<accession>A0ABR3VL53</accession>
<feature type="domain" description="N-acetyltransferase" evidence="2">
    <location>
        <begin position="111"/>
        <end position="256"/>
    </location>
</feature>
<proteinExistence type="predicted"/>
<organism evidence="3 4">
    <name type="scientific">Phialemonium thermophilum</name>
    <dbReference type="NCBI Taxonomy" id="223376"/>
    <lineage>
        <taxon>Eukaryota</taxon>
        <taxon>Fungi</taxon>
        <taxon>Dikarya</taxon>
        <taxon>Ascomycota</taxon>
        <taxon>Pezizomycotina</taxon>
        <taxon>Sordariomycetes</taxon>
        <taxon>Sordariomycetidae</taxon>
        <taxon>Cephalothecales</taxon>
        <taxon>Cephalothecaceae</taxon>
        <taxon>Phialemonium</taxon>
    </lineage>
</organism>
<dbReference type="PROSITE" id="PS51186">
    <property type="entry name" value="GNAT"/>
    <property type="match status" value="1"/>
</dbReference>